<evidence type="ECO:0000313" key="3">
    <source>
        <dbReference type="EMBL" id="ACB77350.1"/>
    </source>
</evidence>
<protein>
    <submittedName>
        <fullName evidence="3">Uncharacterized protein</fullName>
    </submittedName>
</protein>
<keyword evidence="2" id="KW-1133">Transmembrane helix</keyword>
<sequence length="63" mass="7050">MSVIPLTLTISLCLVFTFIVFFIRENGRRFSSPERDSLLPLADEKPRLAAARPAESPDAPYGR</sequence>
<feature type="transmembrane region" description="Helical" evidence="2">
    <location>
        <begin position="6"/>
        <end position="23"/>
    </location>
</feature>
<keyword evidence="2" id="KW-0812">Transmembrane</keyword>
<dbReference type="KEGG" id="ote:Oter_4076"/>
<evidence type="ECO:0000256" key="1">
    <source>
        <dbReference type="SAM" id="MobiDB-lite"/>
    </source>
</evidence>
<feature type="region of interest" description="Disordered" evidence="1">
    <location>
        <begin position="41"/>
        <end position="63"/>
    </location>
</feature>
<dbReference type="eggNOG" id="ENOG5030PP3">
    <property type="taxonomic scope" value="Bacteria"/>
</dbReference>
<evidence type="ECO:0000256" key="2">
    <source>
        <dbReference type="SAM" id="Phobius"/>
    </source>
</evidence>
<accession>B2A014</accession>
<dbReference type="AlphaFoldDB" id="B2A014"/>
<keyword evidence="2" id="KW-0472">Membrane</keyword>
<gene>
    <name evidence="3" type="ordered locus">Oter_4076</name>
</gene>
<dbReference type="HOGENOM" id="CLU_2881462_0_0_0"/>
<organism evidence="3 4">
    <name type="scientific">Opitutus terrae (strain DSM 11246 / JCM 15787 / PB90-1)</name>
    <dbReference type="NCBI Taxonomy" id="452637"/>
    <lineage>
        <taxon>Bacteria</taxon>
        <taxon>Pseudomonadati</taxon>
        <taxon>Verrucomicrobiota</taxon>
        <taxon>Opitutia</taxon>
        <taxon>Opitutales</taxon>
        <taxon>Opitutaceae</taxon>
        <taxon>Opitutus</taxon>
    </lineage>
</organism>
<name>B2A014_OPITP</name>
<reference evidence="3 4" key="1">
    <citation type="journal article" date="2011" name="J. Bacteriol.">
        <title>Genome sequence of the verrucomicrobium Opitutus terrae PB90-1, an abundant inhabitant of rice paddy soil ecosystems.</title>
        <authorList>
            <person name="van Passel M.W."/>
            <person name="Kant R."/>
            <person name="Palva A."/>
            <person name="Copeland A."/>
            <person name="Lucas S."/>
            <person name="Lapidus A."/>
            <person name="Glavina del Rio T."/>
            <person name="Pitluck S."/>
            <person name="Goltsman E."/>
            <person name="Clum A."/>
            <person name="Sun H."/>
            <person name="Schmutz J."/>
            <person name="Larimer F.W."/>
            <person name="Land M.L."/>
            <person name="Hauser L."/>
            <person name="Kyrpides N."/>
            <person name="Mikhailova N."/>
            <person name="Richardson P.P."/>
            <person name="Janssen P.H."/>
            <person name="de Vos W.M."/>
            <person name="Smidt H."/>
        </authorList>
    </citation>
    <scope>NUCLEOTIDE SEQUENCE [LARGE SCALE GENOMIC DNA]</scope>
    <source>
        <strain evidence="4">DSM 11246 / JCM 15787 / PB90-1</strain>
    </source>
</reference>
<dbReference type="OrthoDB" id="200223at2"/>
<keyword evidence="4" id="KW-1185">Reference proteome</keyword>
<proteinExistence type="predicted"/>
<dbReference type="RefSeq" id="WP_012376878.1">
    <property type="nucleotide sequence ID" value="NC_010571.1"/>
</dbReference>
<dbReference type="STRING" id="452637.Oter_4076"/>
<dbReference type="EMBL" id="CP001032">
    <property type="protein sequence ID" value="ACB77350.1"/>
    <property type="molecule type" value="Genomic_DNA"/>
</dbReference>
<evidence type="ECO:0000313" key="4">
    <source>
        <dbReference type="Proteomes" id="UP000007013"/>
    </source>
</evidence>
<dbReference type="Proteomes" id="UP000007013">
    <property type="component" value="Chromosome"/>
</dbReference>